<dbReference type="Proteomes" id="UP000244937">
    <property type="component" value="Chromosome"/>
</dbReference>
<evidence type="ECO:0000313" key="2">
    <source>
        <dbReference type="EMBL" id="AWI25856.1"/>
    </source>
</evidence>
<keyword evidence="3" id="KW-1185">Reference proteome</keyword>
<keyword evidence="1" id="KW-0732">Signal</keyword>
<gene>
    <name evidence="2" type="ORF">HYN49_08045</name>
</gene>
<dbReference type="EMBL" id="CP029187">
    <property type="protein sequence ID" value="AWI25856.1"/>
    <property type="molecule type" value="Genomic_DNA"/>
</dbReference>
<dbReference type="AlphaFoldDB" id="A0A2S1SHG9"/>
<protein>
    <recommendedName>
        <fullName evidence="4">Lipoprotein</fullName>
    </recommendedName>
</protein>
<feature type="signal peptide" evidence="1">
    <location>
        <begin position="1"/>
        <end position="38"/>
    </location>
</feature>
<proteinExistence type="predicted"/>
<dbReference type="KEGG" id="fpal:HYN49_08045"/>
<organism evidence="2 3">
    <name type="scientific">Flavobacterium pallidum</name>
    <dbReference type="NCBI Taxonomy" id="2172098"/>
    <lineage>
        <taxon>Bacteria</taxon>
        <taxon>Pseudomonadati</taxon>
        <taxon>Bacteroidota</taxon>
        <taxon>Flavobacteriia</taxon>
        <taxon>Flavobacteriales</taxon>
        <taxon>Flavobacteriaceae</taxon>
        <taxon>Flavobacterium</taxon>
    </lineage>
</organism>
<evidence type="ECO:0000313" key="3">
    <source>
        <dbReference type="Proteomes" id="UP000244937"/>
    </source>
</evidence>
<reference evidence="2 3" key="1">
    <citation type="submission" date="2018-05" db="EMBL/GenBank/DDBJ databases">
        <title>Genome sequencing of Flavobacterium sp. HYN0049.</title>
        <authorList>
            <person name="Yi H."/>
            <person name="Baek C."/>
        </authorList>
    </citation>
    <scope>NUCLEOTIDE SEQUENCE [LARGE SCALE GENOMIC DNA]</scope>
    <source>
        <strain evidence="2 3">HYN0049</strain>
    </source>
</reference>
<sequence>MYFSDSQSVTLKPKQMKTMKQFLVAILMMMAMSGCKSAQTQANASGDGSSYENAVVVKSVGEEYAFVKSKCTGCRVTSQALSNKDGKYYDVLYVSTADGKEVKYFFDINSFYGNW</sequence>
<feature type="chain" id="PRO_5015782175" description="Lipoprotein" evidence="1">
    <location>
        <begin position="39"/>
        <end position="115"/>
    </location>
</feature>
<evidence type="ECO:0008006" key="4">
    <source>
        <dbReference type="Google" id="ProtNLM"/>
    </source>
</evidence>
<name>A0A2S1SHG9_9FLAO</name>
<evidence type="ECO:0000256" key="1">
    <source>
        <dbReference type="SAM" id="SignalP"/>
    </source>
</evidence>
<accession>A0A2S1SHG9</accession>